<dbReference type="EMBL" id="QEKV01000003">
    <property type="protein sequence ID" value="PVY94909.1"/>
    <property type="molecule type" value="Genomic_DNA"/>
</dbReference>
<dbReference type="GO" id="GO:0009252">
    <property type="term" value="P:peptidoglycan biosynthetic process"/>
    <property type="evidence" value="ECO:0007669"/>
    <property type="project" value="UniProtKB-KW"/>
</dbReference>
<dbReference type="Pfam" id="PF03717">
    <property type="entry name" value="PBP_dimer"/>
    <property type="match status" value="2"/>
</dbReference>
<dbReference type="GO" id="GO:0008360">
    <property type="term" value="P:regulation of cell shape"/>
    <property type="evidence" value="ECO:0007669"/>
    <property type="project" value="UniProtKB-KW"/>
</dbReference>
<sequence length="1112" mass="126012">MNNKNDNANIPLRMDIVFIGTAILFVVLIVRLFFMTIVEGDKYREIADNRRIKTIYDTAPRGEIRDRHGRLLAGNIPSFTVQVLKDELMRPNQTKEEIKNRNQRLLTLIRLLEEDGVFFQGEFPLDLNYYTFAKEEMYETSEESPQEIMVKKLENEDVLRQFVESSMNLDRFPNHFSFNVKQRALNAVREKYIDFPVTLKDNVFVADDIKLGTFIKDKSMKAGLSPEELVFEIIKSDMTIKRKILNHPIARAILFEIAAKSGTISNIRMKPVSISYQNELLIDKLNLIKNYPELSIKDDAKTFFTFLGKRYALKEILSSLYDEGKMVPGEAFLEIVQKSGKAKNIEIYLSEDETGVFYKYNDGTDSKNPLEDLINMASDTVIDDFLLKEEIRPIVQRELLKKNINAKISVSKEVEFVNDKNTKNLYSRFKAYFKDRDDDTNLPDAEELLAAAKDYYAISPDISNYEAKDILNIYDLVYKLGERAYKPVNLAYGLKDDTVAKIEEKIGEKSGIRVSLEPVRYYPLGQTASHILGYMGRIATDKEIEKYVEDKKYDRNEFIGKTGVEESFEEYLHGKSGEKTVAVDYIGNTTSVLNETKSVPGNTLYLSIDSKLNSLAEEYLQKTIDRVRRRAVYESEWGDYQMDGEIGTKRPFSNCNAGAVVAMNAKTGEVLAMASYPGYDPNLFATGINESDWKNFFPENDNDPLAARPLYNIATQTAVQPGSTFKMVTGFAGLQKGLDPYEKIWDGGYVEVGDTKFRCLVYTLSKASHGNVDLAHAIEHSCNYYFYTLALGNNQRQGEKPISTHISIEDIRNAAEEFGLNEKTGIEINIPPETVGSVPEAEQKVFTTKFYIAKWLRANIKNFLETDKTDEEVEKDIKEIANWAEEGRSLSSAELIKRLENMGYNGSTPVKGERRSLSDVLKFDYINQAPWSLADTLNVTIGQGQSNFTTLQMANYIATLVNGGTRNKVTIFDSVKSFDGQQDVLLPEKNPVKIDVKNPDGLNQIKYGMELVSRVGTSRRVFKDFPIKTGSKTGTAQREGINPNTNMPYDDFAWFVSYAPADDPEIVIASVLFQGGTGSNAGPMARDLMAEYLGLNRVDTKNVMPFRNELIK</sequence>
<keyword evidence="15" id="KW-1185">Reference proteome</keyword>
<keyword evidence="4" id="KW-1003">Cell membrane</keyword>
<feature type="domain" description="Penicillin-binding protein dimerisation" evidence="13">
    <location>
        <begin position="463"/>
        <end position="591"/>
    </location>
</feature>
<evidence type="ECO:0000256" key="1">
    <source>
        <dbReference type="ARBA" id="ARBA00004167"/>
    </source>
</evidence>
<dbReference type="SUPFAM" id="SSF56519">
    <property type="entry name" value="Penicillin binding protein dimerisation domain"/>
    <property type="match status" value="2"/>
</dbReference>
<keyword evidence="6" id="KW-0133">Cell shape</keyword>
<protein>
    <submittedName>
        <fullName evidence="14">Penicillin-binding protein 2</fullName>
    </submittedName>
</protein>
<dbReference type="InterPro" id="IPR012338">
    <property type="entry name" value="Beta-lactam/transpept-like"/>
</dbReference>
<evidence type="ECO:0000256" key="11">
    <source>
        <dbReference type="SAM" id="Phobius"/>
    </source>
</evidence>
<feature type="domain" description="Penicillin-binding protein transpeptidase" evidence="12">
    <location>
        <begin position="658"/>
        <end position="828"/>
    </location>
</feature>
<gene>
    <name evidence="14" type="ORF">C7381_103148</name>
</gene>
<dbReference type="Proteomes" id="UP000245793">
    <property type="component" value="Unassembled WGS sequence"/>
</dbReference>
<feature type="domain" description="Penicillin-binding protein transpeptidase" evidence="12">
    <location>
        <begin position="928"/>
        <end position="1089"/>
    </location>
</feature>
<comment type="similarity">
    <text evidence="3">Belongs to the transpeptidase family.</text>
</comment>
<evidence type="ECO:0000256" key="8">
    <source>
        <dbReference type="ARBA" id="ARBA00022989"/>
    </source>
</evidence>
<evidence type="ECO:0000256" key="3">
    <source>
        <dbReference type="ARBA" id="ARBA00007171"/>
    </source>
</evidence>
<dbReference type="GO" id="GO:0008658">
    <property type="term" value="F:penicillin binding"/>
    <property type="evidence" value="ECO:0007669"/>
    <property type="project" value="InterPro"/>
</dbReference>
<dbReference type="InterPro" id="IPR036138">
    <property type="entry name" value="PBP_dimer_sf"/>
</dbReference>
<dbReference type="GO" id="GO:0005886">
    <property type="term" value="C:plasma membrane"/>
    <property type="evidence" value="ECO:0007669"/>
    <property type="project" value="UniProtKB-SubCell"/>
</dbReference>
<keyword evidence="10" id="KW-0961">Cell wall biogenesis/degradation</keyword>
<dbReference type="Gene3D" id="3.40.710.10">
    <property type="entry name" value="DD-peptidase/beta-lactamase superfamily"/>
    <property type="match status" value="1"/>
</dbReference>
<dbReference type="SUPFAM" id="SSF56601">
    <property type="entry name" value="beta-lactamase/transpeptidase-like"/>
    <property type="match status" value="1"/>
</dbReference>
<evidence type="ECO:0000256" key="2">
    <source>
        <dbReference type="ARBA" id="ARBA00004236"/>
    </source>
</evidence>
<keyword evidence="5 11" id="KW-0812">Transmembrane</keyword>
<dbReference type="InterPro" id="IPR005311">
    <property type="entry name" value="PBP_dimer"/>
</dbReference>
<reference evidence="14 15" key="1">
    <citation type="submission" date="2018-04" db="EMBL/GenBank/DDBJ databases">
        <title>Genomic Encyclopedia of Type Strains, Phase IV (KMG-IV): sequencing the most valuable type-strain genomes for metagenomic binning, comparative biology and taxonomic classification.</title>
        <authorList>
            <person name="Goeker M."/>
        </authorList>
    </citation>
    <scope>NUCLEOTIDE SEQUENCE [LARGE SCALE GENOMIC DNA]</scope>
    <source>
        <strain evidence="14 15">DSM 20705</strain>
    </source>
</reference>
<keyword evidence="9 11" id="KW-0472">Membrane</keyword>
<dbReference type="Pfam" id="PF00905">
    <property type="entry name" value="Transpeptidase"/>
    <property type="match status" value="2"/>
</dbReference>
<keyword evidence="7" id="KW-0573">Peptidoglycan synthesis</keyword>
<feature type="domain" description="Penicillin-binding protein dimerisation" evidence="13">
    <location>
        <begin position="58"/>
        <end position="112"/>
    </location>
</feature>
<proteinExistence type="inferred from homology"/>
<keyword evidence="8 11" id="KW-1133">Transmembrane helix</keyword>
<feature type="transmembrane region" description="Helical" evidence="11">
    <location>
        <begin position="12"/>
        <end position="34"/>
    </location>
</feature>
<evidence type="ECO:0000256" key="7">
    <source>
        <dbReference type="ARBA" id="ARBA00022984"/>
    </source>
</evidence>
<accession>A0A2U1E5F2</accession>
<dbReference type="InterPro" id="IPR050515">
    <property type="entry name" value="Beta-lactam/transpept"/>
</dbReference>
<evidence type="ECO:0000313" key="14">
    <source>
        <dbReference type="EMBL" id="PVY94909.1"/>
    </source>
</evidence>
<evidence type="ECO:0000256" key="4">
    <source>
        <dbReference type="ARBA" id="ARBA00022475"/>
    </source>
</evidence>
<dbReference type="RefSeq" id="WP_116479911.1">
    <property type="nucleotide sequence ID" value="NZ_QEKV01000003.1"/>
</dbReference>
<dbReference type="InterPro" id="IPR001460">
    <property type="entry name" value="PCN-bd_Tpept"/>
</dbReference>
<dbReference type="GO" id="GO:0071555">
    <property type="term" value="P:cell wall organization"/>
    <property type="evidence" value="ECO:0007669"/>
    <property type="project" value="UniProtKB-KW"/>
</dbReference>
<evidence type="ECO:0000256" key="9">
    <source>
        <dbReference type="ARBA" id="ARBA00023136"/>
    </source>
</evidence>
<dbReference type="PANTHER" id="PTHR30627:SF2">
    <property type="entry name" value="PEPTIDOGLYCAN D,D-TRANSPEPTIDASE MRDA"/>
    <property type="match status" value="1"/>
</dbReference>
<dbReference type="PANTHER" id="PTHR30627">
    <property type="entry name" value="PEPTIDOGLYCAN D,D-TRANSPEPTIDASE"/>
    <property type="match status" value="1"/>
</dbReference>
<dbReference type="AlphaFoldDB" id="A0A2U1E5F2"/>
<dbReference type="GO" id="GO:0071972">
    <property type="term" value="F:peptidoglycan L,D-transpeptidase activity"/>
    <property type="evidence" value="ECO:0007669"/>
    <property type="project" value="TreeGrafter"/>
</dbReference>
<organism evidence="14 15">
    <name type="scientific">Ezakiella coagulans</name>
    <dbReference type="NCBI Taxonomy" id="46507"/>
    <lineage>
        <taxon>Bacteria</taxon>
        <taxon>Bacillati</taxon>
        <taxon>Bacillota</taxon>
        <taxon>Tissierellia</taxon>
        <taxon>Ezakiella</taxon>
    </lineage>
</organism>
<name>A0A2U1E5F2_9FIRM</name>
<evidence type="ECO:0000256" key="5">
    <source>
        <dbReference type="ARBA" id="ARBA00022692"/>
    </source>
</evidence>
<evidence type="ECO:0000259" key="12">
    <source>
        <dbReference type="Pfam" id="PF00905"/>
    </source>
</evidence>
<comment type="caution">
    <text evidence="14">The sequence shown here is derived from an EMBL/GenBank/DDBJ whole genome shotgun (WGS) entry which is preliminary data.</text>
</comment>
<evidence type="ECO:0000256" key="10">
    <source>
        <dbReference type="ARBA" id="ARBA00023316"/>
    </source>
</evidence>
<evidence type="ECO:0000259" key="13">
    <source>
        <dbReference type="Pfam" id="PF03717"/>
    </source>
</evidence>
<evidence type="ECO:0000313" key="15">
    <source>
        <dbReference type="Proteomes" id="UP000245793"/>
    </source>
</evidence>
<evidence type="ECO:0000256" key="6">
    <source>
        <dbReference type="ARBA" id="ARBA00022960"/>
    </source>
</evidence>
<comment type="subcellular location">
    <subcellularLocation>
        <location evidence="2">Cell membrane</location>
    </subcellularLocation>
    <subcellularLocation>
        <location evidence="1">Membrane</location>
        <topology evidence="1">Single-pass membrane protein</topology>
    </subcellularLocation>
</comment>
<dbReference type="Gene3D" id="3.90.1310.10">
    <property type="entry name" value="Penicillin-binding protein 2a (Domain 2)"/>
    <property type="match status" value="2"/>
</dbReference>